<dbReference type="OrthoDB" id="2260567at2759"/>
<accession>A0A1X2HX38</accession>
<evidence type="ECO:0000313" key="3">
    <source>
        <dbReference type="EMBL" id="ORZ04344.1"/>
    </source>
</evidence>
<evidence type="ECO:0000313" key="4">
    <source>
        <dbReference type="Proteomes" id="UP000193560"/>
    </source>
</evidence>
<organism evidence="3 4">
    <name type="scientific">Absidia repens</name>
    <dbReference type="NCBI Taxonomy" id="90262"/>
    <lineage>
        <taxon>Eukaryota</taxon>
        <taxon>Fungi</taxon>
        <taxon>Fungi incertae sedis</taxon>
        <taxon>Mucoromycota</taxon>
        <taxon>Mucoromycotina</taxon>
        <taxon>Mucoromycetes</taxon>
        <taxon>Mucorales</taxon>
        <taxon>Cunninghamellaceae</taxon>
        <taxon>Absidia</taxon>
    </lineage>
</organism>
<evidence type="ECO:0008006" key="5">
    <source>
        <dbReference type="Google" id="ProtNLM"/>
    </source>
</evidence>
<feature type="region of interest" description="Disordered" evidence="1">
    <location>
        <begin position="391"/>
        <end position="420"/>
    </location>
</feature>
<feature type="chain" id="PRO_5012462523" description="Galactose oxidase" evidence="2">
    <location>
        <begin position="23"/>
        <end position="465"/>
    </location>
</feature>
<dbReference type="AlphaFoldDB" id="A0A1X2HX38"/>
<sequence length="465" mass="51097">MNTRYILLVLVFYFNSIQFCIGLDARAFQGCALVNRKIFCYGGYNADPNNSEKTVAVTTHLVMDLTSIDFNNLTHTTQPWANVSTTMQQQLDYTLETRSRFEIATVDNSSYVIHGGCLDPGCRTMLRNATILYNTNTNTWKTLESPPYTIIHSGMVYSRGAAFMWGGNLANDTNEYAPNVMFSLEMNSDTAKFLDQITWILSPLGVGTNIPNITRTGHSATLLEDGRIFYLGGALGTRKATDSDKYAVMDHATIFDTTKYTWDVRNINGIKIAPRKFHTATAVKGTNVIVIYGGIQSDDALENAHNFIKETCVLFDTRALTYSNLQYDNGDNFPGRYGHSAIIYNSYLFLLFGINGINGQHVYANDVTVMDFADVNHPIWLGNISDVKARPTKTTNESTTDLPTPPFMPPASPESSGGLSSGGIAGVSVGCAIAGVRGKKNDGIGIRSGGAGWSENKQKKKKKNY</sequence>
<feature type="compositionally biased region" description="Pro residues" evidence="1">
    <location>
        <begin position="403"/>
        <end position="412"/>
    </location>
</feature>
<comment type="caution">
    <text evidence="3">The sequence shown here is derived from an EMBL/GenBank/DDBJ whole genome shotgun (WGS) entry which is preliminary data.</text>
</comment>
<protein>
    <recommendedName>
        <fullName evidence="5">Galactose oxidase</fullName>
    </recommendedName>
</protein>
<feature type="region of interest" description="Disordered" evidence="1">
    <location>
        <begin position="439"/>
        <end position="465"/>
    </location>
</feature>
<gene>
    <name evidence="3" type="ORF">BCR42DRAFT_198433</name>
</gene>
<dbReference type="EMBL" id="MCGE01000051">
    <property type="protein sequence ID" value="ORZ04344.1"/>
    <property type="molecule type" value="Genomic_DNA"/>
</dbReference>
<keyword evidence="2" id="KW-0732">Signal</keyword>
<reference evidence="3 4" key="1">
    <citation type="submission" date="2016-07" db="EMBL/GenBank/DDBJ databases">
        <title>Pervasive Adenine N6-methylation of Active Genes in Fungi.</title>
        <authorList>
            <consortium name="DOE Joint Genome Institute"/>
            <person name="Mondo S.J."/>
            <person name="Dannebaum R.O."/>
            <person name="Kuo R.C."/>
            <person name="Labutti K."/>
            <person name="Haridas S."/>
            <person name="Kuo A."/>
            <person name="Salamov A."/>
            <person name="Ahrendt S.R."/>
            <person name="Lipzen A."/>
            <person name="Sullivan W."/>
            <person name="Andreopoulos W.B."/>
            <person name="Clum A."/>
            <person name="Lindquist E."/>
            <person name="Daum C."/>
            <person name="Ramamoorthy G.K."/>
            <person name="Gryganskyi A."/>
            <person name="Culley D."/>
            <person name="Magnuson J.K."/>
            <person name="James T.Y."/>
            <person name="O'Malley M.A."/>
            <person name="Stajich J.E."/>
            <person name="Spatafora J.W."/>
            <person name="Visel A."/>
            <person name="Grigoriev I.V."/>
        </authorList>
    </citation>
    <scope>NUCLEOTIDE SEQUENCE [LARGE SCALE GENOMIC DNA]</scope>
    <source>
        <strain evidence="3 4">NRRL 1336</strain>
    </source>
</reference>
<dbReference type="PANTHER" id="PTHR46175:SF4">
    <property type="entry name" value="BACTERIOOPSIN TRANSCRIPTIONAL ACTIVATOR"/>
    <property type="match status" value="1"/>
</dbReference>
<evidence type="ECO:0000256" key="2">
    <source>
        <dbReference type="SAM" id="SignalP"/>
    </source>
</evidence>
<dbReference type="Proteomes" id="UP000193560">
    <property type="component" value="Unassembled WGS sequence"/>
</dbReference>
<dbReference type="STRING" id="90262.A0A1X2HX38"/>
<evidence type="ECO:0000256" key="1">
    <source>
        <dbReference type="SAM" id="MobiDB-lite"/>
    </source>
</evidence>
<dbReference type="SUPFAM" id="SSF117281">
    <property type="entry name" value="Kelch motif"/>
    <property type="match status" value="1"/>
</dbReference>
<feature type="signal peptide" evidence="2">
    <location>
        <begin position="1"/>
        <end position="22"/>
    </location>
</feature>
<feature type="compositionally biased region" description="Polar residues" evidence="1">
    <location>
        <begin position="392"/>
        <end position="402"/>
    </location>
</feature>
<dbReference type="Pfam" id="PF24681">
    <property type="entry name" value="Kelch_KLHDC2_KLHL20_DRC7"/>
    <property type="match status" value="1"/>
</dbReference>
<name>A0A1X2HX38_9FUNG</name>
<dbReference type="InterPro" id="IPR015915">
    <property type="entry name" value="Kelch-typ_b-propeller"/>
</dbReference>
<dbReference type="PANTHER" id="PTHR46175">
    <property type="entry name" value="BACTERIOOPSIN TRANSCRIPTIONAL ACTIVATOR"/>
    <property type="match status" value="1"/>
</dbReference>
<proteinExistence type="predicted"/>
<keyword evidence="4" id="KW-1185">Reference proteome</keyword>
<dbReference type="Gene3D" id="2.120.10.80">
    <property type="entry name" value="Kelch-type beta propeller"/>
    <property type="match status" value="2"/>
</dbReference>